<dbReference type="PANTHER" id="PTHR43712:SF1">
    <property type="entry name" value="HYPOTHETICAL O-METHYLTRANSFERASE (EUROFUNG)-RELATED"/>
    <property type="match status" value="1"/>
</dbReference>
<keyword evidence="1 7" id="KW-0489">Methyltransferase</keyword>
<sequence length="402" mass="45076">MRNSDFKMSLDRQISELTSVVQSSRDGIDDTTRFKAIKAAQGLLAALGSPAETVIQDVVLNSVLLMALRMGVQLDVFKTIRDSQSHVTTTQQIADKSGASVVLVDQIMRLLAASGYVLEDDVQSYKPSPLTMVMAEPTFEATTRACFDIGNFCTTRAPEFFRNNSNQFPKSAKDTPFQLAMNTELSYFEWLGHNPELAKDFQQWMTLKQQTTPNWADWFDIKHSITDGFNDSANNVLLVDIGGGEGHYLHALNEKVPSLPGRLVLQDLPHVVSSIKNPPKGTDLMPHDFFTPQPVRGARAYYLHWILHDWADEQARHILSNIVEAMEPGYSRLIINEYIIPDRQCDFPTACMSIMMMIQVGAFERSEKQWRELLNSVGLDKIVFHQPPSGGEGIIEAIKSPN</sequence>
<dbReference type="Gene3D" id="1.10.10.10">
    <property type="entry name" value="Winged helix-like DNA-binding domain superfamily/Winged helix DNA-binding domain"/>
    <property type="match status" value="1"/>
</dbReference>
<dbReference type="PROSITE" id="PS51683">
    <property type="entry name" value="SAM_OMT_II"/>
    <property type="match status" value="1"/>
</dbReference>
<dbReference type="InterPro" id="IPR036388">
    <property type="entry name" value="WH-like_DNA-bd_sf"/>
</dbReference>
<evidence type="ECO:0000256" key="3">
    <source>
        <dbReference type="ARBA" id="ARBA00022691"/>
    </source>
</evidence>
<feature type="domain" description="O-methyltransferase C-terminal" evidence="5">
    <location>
        <begin position="237"/>
        <end position="378"/>
    </location>
</feature>
<dbReference type="GO" id="GO:0008171">
    <property type="term" value="F:O-methyltransferase activity"/>
    <property type="evidence" value="ECO:0007669"/>
    <property type="project" value="InterPro"/>
</dbReference>
<dbReference type="GO" id="GO:0032259">
    <property type="term" value="P:methylation"/>
    <property type="evidence" value="ECO:0007669"/>
    <property type="project" value="UniProtKB-KW"/>
</dbReference>
<dbReference type="InterPro" id="IPR001077">
    <property type="entry name" value="COMT_C"/>
</dbReference>
<name>A0A370PPY0_ASPPH</name>
<evidence type="ECO:0000256" key="1">
    <source>
        <dbReference type="ARBA" id="ARBA00022603"/>
    </source>
</evidence>
<feature type="active site" description="Proton acceptor" evidence="4">
    <location>
        <position position="308"/>
    </location>
</feature>
<dbReference type="InterPro" id="IPR029063">
    <property type="entry name" value="SAM-dependent_MTases_sf"/>
</dbReference>
<dbReference type="EMBL" id="KZ851849">
    <property type="protein sequence ID" value="RDK44239.1"/>
    <property type="molecule type" value="Genomic_DNA"/>
</dbReference>
<proteinExistence type="predicted"/>
<dbReference type="Proteomes" id="UP000254937">
    <property type="component" value="Unassembled WGS sequence"/>
</dbReference>
<dbReference type="InterPro" id="IPR012967">
    <property type="entry name" value="COMT_dimerisation"/>
</dbReference>
<dbReference type="Gene3D" id="3.40.50.150">
    <property type="entry name" value="Vaccinia Virus protein VP39"/>
    <property type="match status" value="1"/>
</dbReference>
<evidence type="ECO:0000313" key="7">
    <source>
        <dbReference type="EMBL" id="RDK44239.1"/>
    </source>
</evidence>
<evidence type="ECO:0000259" key="5">
    <source>
        <dbReference type="Pfam" id="PF00891"/>
    </source>
</evidence>
<keyword evidence="2 7" id="KW-0808">Transferase</keyword>
<dbReference type="GO" id="GO:0046983">
    <property type="term" value="F:protein dimerization activity"/>
    <property type="evidence" value="ECO:0007669"/>
    <property type="project" value="InterPro"/>
</dbReference>
<dbReference type="PANTHER" id="PTHR43712">
    <property type="entry name" value="PUTATIVE (AFU_ORTHOLOGUE AFUA_4G14580)-RELATED"/>
    <property type="match status" value="1"/>
</dbReference>
<reference evidence="7 8" key="1">
    <citation type="submission" date="2018-07" db="EMBL/GenBank/DDBJ databases">
        <title>Section-level genome sequencing of Aspergillus section Nigri to investigate inter- and intra-species variation.</title>
        <authorList>
            <consortium name="DOE Joint Genome Institute"/>
            <person name="Vesth T.C."/>
            <person name="Nybo J.L."/>
            <person name="Theobald S."/>
            <person name="Frisvad J.C."/>
            <person name="Larsen T.O."/>
            <person name="Nielsen K.F."/>
            <person name="Hoof J.B."/>
            <person name="Brandl J."/>
            <person name="Salamov A."/>
            <person name="Riley R."/>
            <person name="Gladden J.M."/>
            <person name="Phatale P."/>
            <person name="Nielsen M.T."/>
            <person name="Lyhne E.K."/>
            <person name="Kogle M.E."/>
            <person name="Strasser K."/>
            <person name="McDonnell E."/>
            <person name="Barry K."/>
            <person name="Clum A."/>
            <person name="Chen C."/>
            <person name="Nolan M."/>
            <person name="Sandor L."/>
            <person name="Kuo A."/>
            <person name="Lipzen A."/>
            <person name="Hainaut M."/>
            <person name="Drula E."/>
            <person name="Tsang A."/>
            <person name="Magnuson J.K."/>
            <person name="Henrissat B."/>
            <person name="Wiebenga A."/>
            <person name="Simmons B.A."/>
            <person name="Makela M.R."/>
            <person name="De vries R.P."/>
            <person name="Grigoriev I.V."/>
            <person name="Mortensen U.H."/>
            <person name="Baker S.E."/>
            <person name="Andersen M.R."/>
        </authorList>
    </citation>
    <scope>NUCLEOTIDE SEQUENCE [LARGE SCALE GENOMIC DNA]</scope>
    <source>
        <strain evidence="7 8">ATCC 13157</strain>
    </source>
</reference>
<keyword evidence="3" id="KW-0949">S-adenosyl-L-methionine</keyword>
<evidence type="ECO:0000256" key="2">
    <source>
        <dbReference type="ARBA" id="ARBA00022679"/>
    </source>
</evidence>
<dbReference type="SUPFAM" id="SSF46785">
    <property type="entry name" value="Winged helix' DNA-binding domain"/>
    <property type="match status" value="1"/>
</dbReference>
<dbReference type="PIRSF" id="PIRSF005739">
    <property type="entry name" value="O-mtase"/>
    <property type="match status" value="1"/>
</dbReference>
<dbReference type="InterPro" id="IPR016461">
    <property type="entry name" value="COMT-like"/>
</dbReference>
<dbReference type="InterPro" id="IPR036390">
    <property type="entry name" value="WH_DNA-bd_sf"/>
</dbReference>
<accession>A0A370PPY0</accession>
<evidence type="ECO:0000313" key="8">
    <source>
        <dbReference type="Proteomes" id="UP000254937"/>
    </source>
</evidence>
<dbReference type="AlphaFoldDB" id="A0A370PPY0"/>
<organism evidence="7 8">
    <name type="scientific">Aspergillus phoenicis ATCC 13157</name>
    <dbReference type="NCBI Taxonomy" id="1353007"/>
    <lineage>
        <taxon>Eukaryota</taxon>
        <taxon>Fungi</taxon>
        <taxon>Dikarya</taxon>
        <taxon>Ascomycota</taxon>
        <taxon>Pezizomycotina</taxon>
        <taxon>Eurotiomycetes</taxon>
        <taxon>Eurotiomycetidae</taxon>
        <taxon>Eurotiales</taxon>
        <taxon>Aspergillaceae</taxon>
        <taxon>Aspergillus</taxon>
    </lineage>
</organism>
<feature type="domain" description="O-methyltransferase dimerisation" evidence="6">
    <location>
        <begin position="61"/>
        <end position="130"/>
    </location>
</feature>
<keyword evidence="8" id="KW-1185">Reference proteome</keyword>
<dbReference type="GO" id="GO:0044550">
    <property type="term" value="P:secondary metabolite biosynthetic process"/>
    <property type="evidence" value="ECO:0007669"/>
    <property type="project" value="UniProtKB-ARBA"/>
</dbReference>
<dbReference type="SUPFAM" id="SSF53335">
    <property type="entry name" value="S-adenosyl-L-methionine-dependent methyltransferases"/>
    <property type="match status" value="1"/>
</dbReference>
<dbReference type="Pfam" id="PF00891">
    <property type="entry name" value="Methyltransf_2"/>
    <property type="match status" value="1"/>
</dbReference>
<evidence type="ECO:0000256" key="4">
    <source>
        <dbReference type="PIRSR" id="PIRSR005739-1"/>
    </source>
</evidence>
<protein>
    <submittedName>
        <fullName evidence="7">S-adenosyl-L-methionine-dependent methyltransferase</fullName>
    </submittedName>
</protein>
<evidence type="ECO:0000259" key="6">
    <source>
        <dbReference type="Pfam" id="PF08100"/>
    </source>
</evidence>
<gene>
    <name evidence="7" type="ORF">M752DRAFT_334181</name>
</gene>
<dbReference type="Pfam" id="PF08100">
    <property type="entry name" value="Dimerisation"/>
    <property type="match status" value="1"/>
</dbReference>